<reference evidence="1" key="1">
    <citation type="journal article" date="2004" name="Nature">
        <title>Genome duplication in the teleost fish Tetraodon nigroviridis reveals the early vertebrate proto-karyotype.</title>
        <authorList>
            <person name="Jaillon O."/>
            <person name="Aury J.-M."/>
            <person name="Brunet F."/>
            <person name="Petit J.-L."/>
            <person name="Stange-Thomann N."/>
            <person name="Mauceli E."/>
            <person name="Bouneau L."/>
            <person name="Fischer C."/>
            <person name="Ozouf-Costaz C."/>
            <person name="Bernot A."/>
            <person name="Nicaud S."/>
            <person name="Jaffe D."/>
            <person name="Fisher S."/>
            <person name="Lutfalla G."/>
            <person name="Dossat C."/>
            <person name="Segurens B."/>
            <person name="Dasilva C."/>
            <person name="Salanoubat M."/>
            <person name="Levy M."/>
            <person name="Boudet N."/>
            <person name="Castellano S."/>
            <person name="Anthouard V."/>
            <person name="Jubin C."/>
            <person name="Castelli V."/>
            <person name="Katinka M."/>
            <person name="Vacherie B."/>
            <person name="Biemont C."/>
            <person name="Skalli Z."/>
            <person name="Cattolico L."/>
            <person name="Poulain J."/>
            <person name="De Berardinis V."/>
            <person name="Cruaud C."/>
            <person name="Duprat S."/>
            <person name="Brottier P."/>
            <person name="Coutanceau J.-P."/>
            <person name="Gouzy J."/>
            <person name="Parra G."/>
            <person name="Lardier G."/>
            <person name="Chapple C."/>
            <person name="McKernan K.J."/>
            <person name="McEwan P."/>
            <person name="Bosak S."/>
            <person name="Kellis M."/>
            <person name="Volff J.-N."/>
            <person name="Guigo R."/>
            <person name="Zody M.C."/>
            <person name="Mesirov J."/>
            <person name="Lindblad-Toh K."/>
            <person name="Birren B."/>
            <person name="Nusbaum C."/>
            <person name="Kahn D."/>
            <person name="Robinson-Rechavi M."/>
            <person name="Laudet V."/>
            <person name="Schachter V."/>
            <person name="Quetier F."/>
            <person name="Saurin W."/>
            <person name="Scarpelli C."/>
            <person name="Wincker P."/>
            <person name="Lander E.S."/>
            <person name="Weissenbach J."/>
            <person name="Roest Crollius H."/>
        </authorList>
    </citation>
    <scope>NUCLEOTIDE SEQUENCE [LARGE SCALE GENOMIC DNA]</scope>
</reference>
<dbReference type="OrthoDB" id="8937385at2759"/>
<proteinExistence type="predicted"/>
<sequence>MSCEVYLEHQRKADLMAETSLAPAFAPHVPTVTLISHRNLRDKGRAHRPHLGSLDSSLVTRNHYRYREAVLVMALCPWCKLAAGSQVAHMTVIDVQVFNSSHTETLQQHTHAYGATDTHRSSMHMHVYTLHFFTCTHRSLCSSLCC</sequence>
<dbReference type="EMBL" id="CAAE01014581">
    <property type="protein sequence ID" value="CAF99709.1"/>
    <property type="molecule type" value="Genomic_DNA"/>
</dbReference>
<protein>
    <submittedName>
        <fullName evidence="1">(spotted green pufferfish) hypothetical protein</fullName>
    </submittedName>
</protein>
<name>Q4SI23_TETNG</name>
<comment type="caution">
    <text evidence="1">The sequence shown here is derived from an EMBL/GenBank/DDBJ whole genome shotgun (WGS) entry which is preliminary data.</text>
</comment>
<gene>
    <name evidence="1" type="ORF">GSTENG00017881001</name>
</gene>
<reference evidence="1" key="2">
    <citation type="submission" date="2004-02" db="EMBL/GenBank/DDBJ databases">
        <authorList>
            <consortium name="Genoscope"/>
            <consortium name="Whitehead Institute Centre for Genome Research"/>
        </authorList>
    </citation>
    <scope>NUCLEOTIDE SEQUENCE</scope>
</reference>
<accession>Q4SI23</accession>
<evidence type="ECO:0000313" key="1">
    <source>
        <dbReference type="EMBL" id="CAF99709.1"/>
    </source>
</evidence>
<organism evidence="1">
    <name type="scientific">Tetraodon nigroviridis</name>
    <name type="common">Spotted green pufferfish</name>
    <name type="synonym">Chelonodon nigroviridis</name>
    <dbReference type="NCBI Taxonomy" id="99883"/>
    <lineage>
        <taxon>Eukaryota</taxon>
        <taxon>Metazoa</taxon>
        <taxon>Chordata</taxon>
        <taxon>Craniata</taxon>
        <taxon>Vertebrata</taxon>
        <taxon>Euteleostomi</taxon>
        <taxon>Actinopterygii</taxon>
        <taxon>Neopterygii</taxon>
        <taxon>Teleostei</taxon>
        <taxon>Neoteleostei</taxon>
        <taxon>Acanthomorphata</taxon>
        <taxon>Eupercaria</taxon>
        <taxon>Tetraodontiformes</taxon>
        <taxon>Tetradontoidea</taxon>
        <taxon>Tetraodontidae</taxon>
        <taxon>Tetraodon</taxon>
    </lineage>
</organism>
<dbReference type="AlphaFoldDB" id="Q4SI23"/>
<dbReference type="KEGG" id="tng:GSTEN00017881G001"/>